<dbReference type="InterPro" id="IPR011009">
    <property type="entry name" value="Kinase-like_dom_sf"/>
</dbReference>
<dbReference type="Proteomes" id="UP001054252">
    <property type="component" value="Unassembled WGS sequence"/>
</dbReference>
<gene>
    <name evidence="3" type="ORF">SLEP1_g15466</name>
</gene>
<sequence>MKFRKSDFWAAKSGLSPELPKYIRRGNFSTRKQTLLLVAPIDFRDLVEAKFLKPQSPALFHERVPFAKTLLPWVGNPPLIQPMRNVIASLSRHRRVTVLSAALYHDSRAETIMWKSILLGSPKDTEIARTQDILFPSCMLQRYWFSTSFTSVHGGRPSAEYAKLRKESLESEFGHTIGTHSSKSISTLYRFGPFLALYRAAIISFHVLKLTIWQFFVQDIKKRAIKLREMLISLGPFYVKLGQALSTRQDILPLVYCQELAKLQDQIPPFPTRVALKSIESELGVPISEIFADISPEPIAAASLGQVYKAHLHSGELVAVKVQRPGMSLRLTLDALLFHMIGGQLKRFAKARRDLLVAVNEVVRHMFDEIDYVMEAKNAERFASLYGCYPYNNQTSHQYDKVKKAMGIKVPKVYWDFTRKAVLTMEWVDGIKLTDEIGLKKACLNRRELIDQGLYCSLRQLLEVGFFHADPHPGNLVAINGGYLAYFDFGMMGEIPRHYRVGLIQVLVHFVNRDSLGLANDFISLGFIPEGVDEQSVADALHASFGDGTRQSHDFQGIMEQLYDVMYDFDFSLPPDYALVVRALGSLEGTAKVLDPDFKVIESAYPYVIGRLLADPNPDMRRILRELVIRNDGSIRWNRLERLVAAISEQASESSGEPANSGENASNLLGWKSFNMRAVVAATEDLLLFILSEKGLRVRVFLLQDIIRAADIFLQAGVCILDDETKEMDGPESEQGHAMMKRVVNGFRSLYQAVKLAPELWTAMLFRMSSKPEVHSFTHDIISALHMHCSRKLPETFWVCISRLLHKSTKDYSSEDHI</sequence>
<feature type="domain" description="ABC1 atypical kinase-like" evidence="2">
    <location>
        <begin position="262"/>
        <end position="519"/>
    </location>
</feature>
<dbReference type="Pfam" id="PF03109">
    <property type="entry name" value="ABC1"/>
    <property type="match status" value="1"/>
</dbReference>
<reference evidence="3 4" key="1">
    <citation type="journal article" date="2021" name="Commun. Biol.">
        <title>The genome of Shorea leprosula (Dipterocarpaceae) highlights the ecological relevance of drought in aseasonal tropical rainforests.</title>
        <authorList>
            <person name="Ng K.K.S."/>
            <person name="Kobayashi M.J."/>
            <person name="Fawcett J.A."/>
            <person name="Hatakeyama M."/>
            <person name="Paape T."/>
            <person name="Ng C.H."/>
            <person name="Ang C.C."/>
            <person name="Tnah L.H."/>
            <person name="Lee C.T."/>
            <person name="Nishiyama T."/>
            <person name="Sese J."/>
            <person name="O'Brien M.J."/>
            <person name="Copetti D."/>
            <person name="Mohd Noor M.I."/>
            <person name="Ong R.C."/>
            <person name="Putra M."/>
            <person name="Sireger I.Z."/>
            <person name="Indrioko S."/>
            <person name="Kosugi Y."/>
            <person name="Izuno A."/>
            <person name="Isagi Y."/>
            <person name="Lee S.L."/>
            <person name="Shimizu K.K."/>
        </authorList>
    </citation>
    <scope>NUCLEOTIDE SEQUENCE [LARGE SCALE GENOMIC DNA]</scope>
    <source>
        <strain evidence="3">214</strain>
    </source>
</reference>
<keyword evidence="4" id="KW-1185">Reference proteome</keyword>
<accession>A0AAV5IY63</accession>
<dbReference type="EMBL" id="BPVZ01000020">
    <property type="protein sequence ID" value="GKV03099.1"/>
    <property type="molecule type" value="Genomic_DNA"/>
</dbReference>
<evidence type="ECO:0000256" key="1">
    <source>
        <dbReference type="ARBA" id="ARBA00009670"/>
    </source>
</evidence>
<comment type="caution">
    <text evidence="3">The sequence shown here is derived from an EMBL/GenBank/DDBJ whole genome shotgun (WGS) entry which is preliminary data.</text>
</comment>
<name>A0AAV5IY63_9ROSI</name>
<protein>
    <recommendedName>
        <fullName evidence="2">ABC1 atypical kinase-like domain-containing protein</fullName>
    </recommendedName>
</protein>
<dbReference type="SUPFAM" id="SSF56112">
    <property type="entry name" value="Protein kinase-like (PK-like)"/>
    <property type="match status" value="1"/>
</dbReference>
<dbReference type="AlphaFoldDB" id="A0AAV5IY63"/>
<evidence type="ECO:0000313" key="4">
    <source>
        <dbReference type="Proteomes" id="UP001054252"/>
    </source>
</evidence>
<dbReference type="CDD" id="cd05121">
    <property type="entry name" value="ABC1_ADCK3-like"/>
    <property type="match status" value="1"/>
</dbReference>
<evidence type="ECO:0000313" key="3">
    <source>
        <dbReference type="EMBL" id="GKV03099.1"/>
    </source>
</evidence>
<comment type="similarity">
    <text evidence="1">Belongs to the protein kinase superfamily. ADCK protein kinase family.</text>
</comment>
<proteinExistence type="inferred from homology"/>
<dbReference type="InterPro" id="IPR004147">
    <property type="entry name" value="ABC1_dom"/>
</dbReference>
<dbReference type="InterPro" id="IPR050154">
    <property type="entry name" value="UbiB_kinase"/>
</dbReference>
<evidence type="ECO:0000259" key="2">
    <source>
        <dbReference type="Pfam" id="PF03109"/>
    </source>
</evidence>
<organism evidence="3 4">
    <name type="scientific">Rubroshorea leprosula</name>
    <dbReference type="NCBI Taxonomy" id="152421"/>
    <lineage>
        <taxon>Eukaryota</taxon>
        <taxon>Viridiplantae</taxon>
        <taxon>Streptophyta</taxon>
        <taxon>Embryophyta</taxon>
        <taxon>Tracheophyta</taxon>
        <taxon>Spermatophyta</taxon>
        <taxon>Magnoliopsida</taxon>
        <taxon>eudicotyledons</taxon>
        <taxon>Gunneridae</taxon>
        <taxon>Pentapetalae</taxon>
        <taxon>rosids</taxon>
        <taxon>malvids</taxon>
        <taxon>Malvales</taxon>
        <taxon>Dipterocarpaceae</taxon>
        <taxon>Rubroshorea</taxon>
    </lineage>
</organism>
<dbReference type="PANTHER" id="PTHR10566:SF124">
    <property type="entry name" value="PROTEIN KINASE SUPERFAMILY PROTEIN"/>
    <property type="match status" value="1"/>
</dbReference>
<dbReference type="PANTHER" id="PTHR10566">
    <property type="entry name" value="CHAPERONE-ACTIVITY OF BC1 COMPLEX CABC1 -RELATED"/>
    <property type="match status" value="1"/>
</dbReference>